<dbReference type="PANTHER" id="PTHR45808">
    <property type="entry name" value="RHO GTPASE-ACTIVATING PROTEIN 68F"/>
    <property type="match status" value="1"/>
</dbReference>
<comment type="caution">
    <text evidence="2">The sequence shown here is derived from an EMBL/GenBank/DDBJ whole genome shotgun (WGS) entry which is preliminary data.</text>
</comment>
<dbReference type="PROSITE" id="PS50238">
    <property type="entry name" value="RHOGAP"/>
    <property type="match status" value="1"/>
</dbReference>
<name>A0A8S1XQE2_9CILI</name>
<dbReference type="AlphaFoldDB" id="A0A8S1XQE2"/>
<gene>
    <name evidence="2" type="ORF">PPENT_87.1.T1330116</name>
</gene>
<dbReference type="Proteomes" id="UP000689195">
    <property type="component" value="Unassembled WGS sequence"/>
</dbReference>
<reference evidence="2" key="1">
    <citation type="submission" date="2021-01" db="EMBL/GenBank/DDBJ databases">
        <authorList>
            <consortium name="Genoscope - CEA"/>
            <person name="William W."/>
        </authorList>
    </citation>
    <scope>NUCLEOTIDE SEQUENCE</scope>
</reference>
<evidence type="ECO:0000259" key="1">
    <source>
        <dbReference type="PROSITE" id="PS50238"/>
    </source>
</evidence>
<dbReference type="PANTHER" id="PTHR45808:SF2">
    <property type="entry name" value="RHO GTPASE-ACTIVATING PROTEIN 68F"/>
    <property type="match status" value="1"/>
</dbReference>
<sequence length="367" mass="43155">MNQGKQYEIQGLLKAGIDKNQQPIYVMLHNLIIKNKNEEEIAKKFESYLQQFRPFKGFVLIICSQNDGQMNAKDVKHLIKKTLKQFFTLFKRKVEQIQLKRIDKLIIISNNQNYGKKEKSIPFSLKSLLKEKLHFINNASFLDTYDIELHQSILKFLCNQIEYQEQQSFYGRDLDSYPIGQSGLPIFLEEIIKYYTQNTNCLLKEGIFRLSGSHEEEMKLVEQLLQQNYEAIQYSEPDVIATVLKNTLVNLKNPIFPFEIYAILRDTNPQIPTNEFVDMFSIFFAHLSKVNRLTVFKLVEFIKFIAGFEKENRMDLHNLSIVFAPCFFRTKEVNQLDYQGAMTVVLHFKSLIQNIDSFLEQQKRLSL</sequence>
<organism evidence="2 3">
    <name type="scientific">Paramecium pentaurelia</name>
    <dbReference type="NCBI Taxonomy" id="43138"/>
    <lineage>
        <taxon>Eukaryota</taxon>
        <taxon>Sar</taxon>
        <taxon>Alveolata</taxon>
        <taxon>Ciliophora</taxon>
        <taxon>Intramacronucleata</taxon>
        <taxon>Oligohymenophorea</taxon>
        <taxon>Peniculida</taxon>
        <taxon>Parameciidae</taxon>
        <taxon>Paramecium</taxon>
    </lineage>
</organism>
<dbReference type="SMART" id="SM00324">
    <property type="entry name" value="RhoGAP"/>
    <property type="match status" value="1"/>
</dbReference>
<dbReference type="Pfam" id="PF00620">
    <property type="entry name" value="RhoGAP"/>
    <property type="match status" value="1"/>
</dbReference>
<dbReference type="CDD" id="cd00159">
    <property type="entry name" value="RhoGAP"/>
    <property type="match status" value="1"/>
</dbReference>
<evidence type="ECO:0000313" key="2">
    <source>
        <dbReference type="EMBL" id="CAD8203273.1"/>
    </source>
</evidence>
<keyword evidence="3" id="KW-1185">Reference proteome</keyword>
<feature type="domain" description="Rho-GAP" evidence="1">
    <location>
        <begin position="172"/>
        <end position="366"/>
    </location>
</feature>
<dbReference type="OrthoDB" id="79452at2759"/>
<proteinExistence type="predicted"/>
<dbReference type="GO" id="GO:0005096">
    <property type="term" value="F:GTPase activator activity"/>
    <property type="evidence" value="ECO:0007669"/>
    <property type="project" value="TreeGrafter"/>
</dbReference>
<accession>A0A8S1XQE2</accession>
<evidence type="ECO:0000313" key="3">
    <source>
        <dbReference type="Proteomes" id="UP000689195"/>
    </source>
</evidence>
<protein>
    <recommendedName>
        <fullName evidence="1">Rho-GAP domain-containing protein</fullName>
    </recommendedName>
</protein>
<dbReference type="GO" id="GO:0007264">
    <property type="term" value="P:small GTPase-mediated signal transduction"/>
    <property type="evidence" value="ECO:0007669"/>
    <property type="project" value="TreeGrafter"/>
</dbReference>
<dbReference type="InterPro" id="IPR000198">
    <property type="entry name" value="RhoGAP_dom"/>
</dbReference>
<dbReference type="EMBL" id="CAJJDO010000133">
    <property type="protein sequence ID" value="CAD8203273.1"/>
    <property type="molecule type" value="Genomic_DNA"/>
</dbReference>
<dbReference type="GO" id="GO:0005737">
    <property type="term" value="C:cytoplasm"/>
    <property type="evidence" value="ECO:0007669"/>
    <property type="project" value="TreeGrafter"/>
</dbReference>